<keyword evidence="4" id="KW-1185">Reference proteome</keyword>
<organism evidence="3 4">
    <name type="scientific">Teretinema zuelzerae</name>
    <dbReference type="NCBI Taxonomy" id="156"/>
    <lineage>
        <taxon>Bacteria</taxon>
        <taxon>Pseudomonadati</taxon>
        <taxon>Spirochaetota</taxon>
        <taxon>Spirochaetia</taxon>
        <taxon>Spirochaetales</taxon>
        <taxon>Treponemataceae</taxon>
        <taxon>Teretinema</taxon>
    </lineage>
</organism>
<evidence type="ECO:0000256" key="2">
    <source>
        <dbReference type="ARBA" id="ARBA00023235"/>
    </source>
</evidence>
<dbReference type="GO" id="GO:0047661">
    <property type="term" value="F:amino-acid racemase activity"/>
    <property type="evidence" value="ECO:0007669"/>
    <property type="project" value="InterPro"/>
</dbReference>
<dbReference type="Pfam" id="PF01177">
    <property type="entry name" value="Asp_Glu_race"/>
    <property type="match status" value="1"/>
</dbReference>
<comment type="caution">
    <text evidence="3">The sequence shown here is derived from an EMBL/GenBank/DDBJ whole genome shotgun (WGS) entry which is preliminary data.</text>
</comment>
<dbReference type="SUPFAM" id="SSF53681">
    <property type="entry name" value="Aspartate/glutamate racemase"/>
    <property type="match status" value="2"/>
</dbReference>
<dbReference type="InterPro" id="IPR001920">
    <property type="entry name" value="Asp/Glu_race"/>
</dbReference>
<dbReference type="NCBIfam" id="TIGR00035">
    <property type="entry name" value="asp_race"/>
    <property type="match status" value="1"/>
</dbReference>
<evidence type="ECO:0000313" key="4">
    <source>
        <dbReference type="Proteomes" id="UP001198163"/>
    </source>
</evidence>
<evidence type="ECO:0000313" key="3">
    <source>
        <dbReference type="EMBL" id="MCD1653806.1"/>
    </source>
</evidence>
<proteinExistence type="inferred from homology"/>
<dbReference type="AlphaFoldDB" id="A0AAE3EG13"/>
<dbReference type="Gene3D" id="3.40.50.1860">
    <property type="match status" value="2"/>
</dbReference>
<dbReference type="PANTHER" id="PTHR21198:SF7">
    <property type="entry name" value="ASPARTATE-GLUTAMATE RACEMASE FAMILY"/>
    <property type="match status" value="1"/>
</dbReference>
<dbReference type="InterPro" id="IPR033134">
    <property type="entry name" value="Asp/Glu_racemase_AS_2"/>
</dbReference>
<dbReference type="Proteomes" id="UP001198163">
    <property type="component" value="Unassembled WGS sequence"/>
</dbReference>
<dbReference type="InterPro" id="IPR004380">
    <property type="entry name" value="Asp_race"/>
</dbReference>
<gene>
    <name evidence="3" type="ORF">K7J14_03715</name>
</gene>
<sequence>MKKIGIIGGLGPESTLMYYRELCARCHELSESGSYPEIVIASVDMQKMLSFVSSGDYEGLTGYLAEAADVLADAGCDFGAIASNTPHMIFPALSKRSRMPFISIVEASARKAKELGLRAPLLAGTGFTMGSRFYPEAFEQTGISLMLPDAADQNEIHGIIFPDLENGIVEPKKRERFLSICRSYIEKQGADGVILGCTELPLIAGPADFPVPVLDTARIHIDAIIARAFER</sequence>
<dbReference type="EMBL" id="JAINWA010000001">
    <property type="protein sequence ID" value="MCD1653806.1"/>
    <property type="molecule type" value="Genomic_DNA"/>
</dbReference>
<evidence type="ECO:0000256" key="1">
    <source>
        <dbReference type="ARBA" id="ARBA00007847"/>
    </source>
</evidence>
<dbReference type="RefSeq" id="WP_230753269.1">
    <property type="nucleotide sequence ID" value="NZ_JAINWA010000001.1"/>
</dbReference>
<name>A0AAE3EG13_9SPIR</name>
<reference evidence="3" key="1">
    <citation type="submission" date="2021-08" db="EMBL/GenBank/DDBJ databases">
        <title>Comparative analyses of Brucepasteria parasyntrophica and Teretinema zuelzerae.</title>
        <authorList>
            <person name="Song Y."/>
            <person name="Brune A."/>
        </authorList>
    </citation>
    <scope>NUCLEOTIDE SEQUENCE</scope>
    <source>
        <strain evidence="3">DSM 1903</strain>
    </source>
</reference>
<dbReference type="InterPro" id="IPR015942">
    <property type="entry name" value="Asp/Glu/hydantoin_racemase"/>
</dbReference>
<comment type="similarity">
    <text evidence="1">Belongs to the aspartate/glutamate racemases family.</text>
</comment>
<dbReference type="PANTHER" id="PTHR21198">
    <property type="entry name" value="GLUTAMATE RACEMASE"/>
    <property type="match status" value="1"/>
</dbReference>
<dbReference type="PROSITE" id="PS00924">
    <property type="entry name" value="ASP_GLU_RACEMASE_2"/>
    <property type="match status" value="1"/>
</dbReference>
<keyword evidence="2 3" id="KW-0413">Isomerase</keyword>
<protein>
    <submittedName>
        <fullName evidence="3">Amino acid racemase</fullName>
        <ecNumber evidence="3">5.1.1.-</ecNumber>
    </submittedName>
</protein>
<accession>A0AAE3EG13</accession>
<dbReference type="EC" id="5.1.1.-" evidence="3"/>